<feature type="region of interest" description="Disordered" evidence="9">
    <location>
        <begin position="234"/>
        <end position="261"/>
    </location>
</feature>
<dbReference type="InterPro" id="IPR027417">
    <property type="entry name" value="P-loop_NTPase"/>
</dbReference>
<dbReference type="PROSITE" id="PS50234">
    <property type="entry name" value="VWFA"/>
    <property type="match status" value="1"/>
</dbReference>
<dbReference type="EMBL" id="CP003984">
    <property type="protein sequence ID" value="AII88452.1"/>
    <property type="molecule type" value="Genomic_DNA"/>
</dbReference>
<dbReference type="EC" id="6.6.1.1" evidence="8"/>
<dbReference type="GO" id="GO:0005524">
    <property type="term" value="F:ATP binding"/>
    <property type="evidence" value="ECO:0007669"/>
    <property type="project" value="UniProtKB-UniRule"/>
</dbReference>
<evidence type="ECO:0000256" key="3">
    <source>
        <dbReference type="ARBA" id="ARBA00022598"/>
    </source>
</evidence>
<comment type="pathway">
    <text evidence="8">Porphyrin-containing compound metabolism; bacteriochlorophyll biosynthesis.</text>
</comment>
<dbReference type="KEGG" id="ptp:RCA23_c29520"/>
<keyword evidence="5 8" id="KW-0067">ATP-binding</keyword>
<dbReference type="PANTHER" id="PTHR43473">
    <property type="entry name" value="MAGNESIUM-CHELATASE SUBUNIT CHLD, CHLOROPLASTIC"/>
    <property type="match status" value="1"/>
</dbReference>
<dbReference type="SMART" id="SM00327">
    <property type="entry name" value="VWA"/>
    <property type="match status" value="1"/>
</dbReference>
<dbReference type="InterPro" id="IPR002035">
    <property type="entry name" value="VWF_A"/>
</dbReference>
<evidence type="ECO:0000259" key="10">
    <source>
        <dbReference type="PROSITE" id="PS50234"/>
    </source>
</evidence>
<dbReference type="CDD" id="cd01451">
    <property type="entry name" value="vWA_Magnesium_chelatase"/>
    <property type="match status" value="1"/>
</dbReference>
<proteinExistence type="inferred from homology"/>
<evidence type="ECO:0000256" key="2">
    <source>
        <dbReference type="ARBA" id="ARBA00022531"/>
    </source>
</evidence>
<gene>
    <name evidence="11" type="primary">bchD</name>
    <name evidence="11" type="ORF">RCA23_c29520</name>
</gene>
<comment type="catalytic activity">
    <reaction evidence="7 8">
        <text>protoporphyrin IX + Mg(2+) + ATP + H2O = Mg-protoporphyrin IX + ADP + phosphate + 3 H(+)</text>
        <dbReference type="Rhea" id="RHEA:13961"/>
        <dbReference type="ChEBI" id="CHEBI:15377"/>
        <dbReference type="ChEBI" id="CHEBI:15378"/>
        <dbReference type="ChEBI" id="CHEBI:18420"/>
        <dbReference type="ChEBI" id="CHEBI:30616"/>
        <dbReference type="ChEBI" id="CHEBI:43474"/>
        <dbReference type="ChEBI" id="CHEBI:57306"/>
        <dbReference type="ChEBI" id="CHEBI:60492"/>
        <dbReference type="ChEBI" id="CHEBI:456216"/>
        <dbReference type="EC" id="6.6.1.1"/>
    </reaction>
</comment>
<feature type="compositionally biased region" description="Basic residues" evidence="9">
    <location>
        <begin position="298"/>
        <end position="307"/>
    </location>
</feature>
<evidence type="ECO:0000313" key="12">
    <source>
        <dbReference type="Proteomes" id="UP000028680"/>
    </source>
</evidence>
<keyword evidence="12" id="KW-1185">Reference proteome</keyword>
<evidence type="ECO:0000313" key="11">
    <source>
        <dbReference type="EMBL" id="AII88452.1"/>
    </source>
</evidence>
<dbReference type="Proteomes" id="UP000028680">
    <property type="component" value="Chromosome"/>
</dbReference>
<dbReference type="PANTHER" id="PTHR43473:SF2">
    <property type="entry name" value="MAGNESIUM-CHELATASE SUBUNIT CHLD, CHLOROPLASTIC"/>
    <property type="match status" value="1"/>
</dbReference>
<keyword evidence="3 8" id="KW-0436">Ligase</keyword>
<organism evidence="11 12">
    <name type="scientific">Planktomarina temperata RCA23</name>
    <dbReference type="NCBI Taxonomy" id="666509"/>
    <lineage>
        <taxon>Bacteria</taxon>
        <taxon>Pseudomonadati</taxon>
        <taxon>Pseudomonadota</taxon>
        <taxon>Alphaproteobacteria</taxon>
        <taxon>Rhodobacterales</taxon>
        <taxon>Paracoccaceae</taxon>
        <taxon>Planktomarina</taxon>
    </lineage>
</organism>
<evidence type="ECO:0000256" key="7">
    <source>
        <dbReference type="ARBA" id="ARBA00048693"/>
    </source>
</evidence>
<comment type="similarity">
    <text evidence="1 8">Belongs to the Mg-chelatase subunits D/I family.</text>
</comment>
<dbReference type="Gene3D" id="3.40.50.410">
    <property type="entry name" value="von Willebrand factor, type A domain"/>
    <property type="match status" value="1"/>
</dbReference>
<sequence length="550" mass="58218">MTLWERAQLAITLLAIDPHRLGGLVIRARAGPAQAAMLAAVQSLDLAKVKLQHHMTVEVLNGDIDLTASLAGRQLVTRKSIFDCAPSLFILPMAERSAPQFSARICQALEEGRGHALLALDEGVEVGDGLPDALTDRLAFHVTLEDLALQDLSPMTLPRSLEDIRAAVRGVTLPADVMEEAVILAASLGISSLRAPLLLGYAAQAHAALHARYEVTEEDLKLAVMLVYPHRATRLPQDPEPEAPSEQTNPAEAPQDPNQAIPPKDLMIEAVKAVLPPGVLAQLQTVVKQPASGSGSGARRKGNHRGRPLPARLGPKNSGARVDLVASLRAAIPWQTLRKTANPEAVGPIFKASDLRHKRYEIGSDRLLIFTVDASGSAAVARLAEAKGAVELLLGEAYARRDHVALYAFRGTGSEALLPPTRSLVQTKKRLAALPGGGATPLAAGLAAAFQLALQERRNGLTPTLILLTDGRANVALDGSNDRAQAAADALMLAQKIAEAQIPALVIDTTIRPEKTLQTLAGKMRAHYIALPRSDAKSVSGAVSSALAHS</sequence>
<evidence type="ECO:0000256" key="1">
    <source>
        <dbReference type="ARBA" id="ARBA00005799"/>
    </source>
</evidence>
<dbReference type="InterPro" id="IPR011776">
    <property type="entry name" value="Mg_chelatase_ATPase-dsu"/>
</dbReference>
<dbReference type="AlphaFoldDB" id="A0AAN0VJU6"/>
<dbReference type="GO" id="GO:0030494">
    <property type="term" value="P:bacteriochlorophyll biosynthetic process"/>
    <property type="evidence" value="ECO:0007669"/>
    <property type="project" value="UniProtKB-KW"/>
</dbReference>
<dbReference type="Pfam" id="PF13519">
    <property type="entry name" value="VWA_2"/>
    <property type="match status" value="1"/>
</dbReference>
<evidence type="ECO:0000256" key="8">
    <source>
        <dbReference type="RuleBase" id="RU362087"/>
    </source>
</evidence>
<keyword evidence="8" id="KW-0077">Bacteriochlorophyll biosynthesis</keyword>
<dbReference type="GO" id="GO:0016851">
    <property type="term" value="F:magnesium chelatase activity"/>
    <property type="evidence" value="ECO:0007669"/>
    <property type="project" value="UniProtKB-UniRule"/>
</dbReference>
<dbReference type="Gene3D" id="1.10.8.80">
    <property type="entry name" value="Magnesium chelatase subunit I, C-Terminal domain"/>
    <property type="match status" value="1"/>
</dbReference>
<protein>
    <recommendedName>
        <fullName evidence="8">Mg-protoporphyrin IX chelatase</fullName>
        <ecNumber evidence="8">6.6.1.1</ecNumber>
    </recommendedName>
</protein>
<dbReference type="Pfam" id="PF17863">
    <property type="entry name" value="AAA_lid_2"/>
    <property type="match status" value="1"/>
</dbReference>
<dbReference type="InterPro" id="IPR036465">
    <property type="entry name" value="vWFA_dom_sf"/>
</dbReference>
<accession>A0AAN0VJU6</accession>
<feature type="region of interest" description="Disordered" evidence="9">
    <location>
        <begin position="289"/>
        <end position="317"/>
    </location>
</feature>
<dbReference type="InterPro" id="IPR041702">
    <property type="entry name" value="BchD/ChlD_VWA"/>
</dbReference>
<dbReference type="SUPFAM" id="SSF52540">
    <property type="entry name" value="P-loop containing nucleoside triphosphate hydrolases"/>
    <property type="match status" value="1"/>
</dbReference>
<keyword evidence="4 8" id="KW-0547">Nucleotide-binding</keyword>
<evidence type="ECO:0000256" key="6">
    <source>
        <dbReference type="ARBA" id="ARBA00023171"/>
    </source>
</evidence>
<name>A0AAN0VJU6_9RHOB</name>
<evidence type="ECO:0000256" key="4">
    <source>
        <dbReference type="ARBA" id="ARBA00022741"/>
    </source>
</evidence>
<keyword evidence="2 8" id="KW-0602">Photosynthesis</keyword>
<dbReference type="NCBIfam" id="TIGR02031">
    <property type="entry name" value="BchD-ChlD"/>
    <property type="match status" value="1"/>
</dbReference>
<feature type="domain" description="VWFA" evidence="10">
    <location>
        <begin position="367"/>
        <end position="547"/>
    </location>
</feature>
<dbReference type="GO" id="GO:0015979">
    <property type="term" value="P:photosynthesis"/>
    <property type="evidence" value="ECO:0007669"/>
    <property type="project" value="UniProtKB-UniRule"/>
</dbReference>
<keyword evidence="6 8" id="KW-0149">Chlorophyll biosynthesis</keyword>
<dbReference type="RefSeq" id="WP_052377223.1">
    <property type="nucleotide sequence ID" value="NZ_CP003984.1"/>
</dbReference>
<evidence type="ECO:0000256" key="5">
    <source>
        <dbReference type="ARBA" id="ARBA00022840"/>
    </source>
</evidence>
<reference evidence="11 12" key="1">
    <citation type="journal article" date="2014" name="ISME J.">
        <title>Adaptation of an abundant Roseobacter RCA organism to pelagic systems revealed by genomic and transcriptomic analyses.</title>
        <authorList>
            <person name="Voget S."/>
            <person name="Wemheuer B."/>
            <person name="Brinkhoff T."/>
            <person name="Vollmers J."/>
            <person name="Dietrich S."/>
            <person name="Giebel H.A."/>
            <person name="Beardsley C."/>
            <person name="Sardemann C."/>
            <person name="Bakenhus I."/>
            <person name="Billerbeck S."/>
            <person name="Daniel R."/>
            <person name="Simon M."/>
        </authorList>
    </citation>
    <scope>NUCLEOTIDE SEQUENCE [LARGE SCALE GENOMIC DNA]</scope>
    <source>
        <strain evidence="11 12">RCA23</strain>
    </source>
</reference>
<evidence type="ECO:0000256" key="9">
    <source>
        <dbReference type="SAM" id="MobiDB-lite"/>
    </source>
</evidence>
<dbReference type="SUPFAM" id="SSF53300">
    <property type="entry name" value="vWA-like"/>
    <property type="match status" value="1"/>
</dbReference>
<dbReference type="InterPro" id="IPR041628">
    <property type="entry name" value="ChlI/MoxR_AAA_lid"/>
</dbReference>
<comment type="function">
    <text evidence="8">Involved in bacteriochlorophyll biosynthesis; introduces a magnesium ion into protoporphyrin IX to yield Mg-protoporphyrin IX.</text>
</comment>